<protein>
    <recommendedName>
        <fullName evidence="2">FHA domain-containing protein</fullName>
    </recommendedName>
</protein>
<dbReference type="STRING" id="554065.E1ZRP1"/>
<evidence type="ECO:0000313" key="3">
    <source>
        <dbReference type="EMBL" id="EFN51446.1"/>
    </source>
</evidence>
<gene>
    <name evidence="3" type="ORF">CHLNCDRAFT_140170</name>
</gene>
<dbReference type="CDD" id="cd00060">
    <property type="entry name" value="FHA"/>
    <property type="match status" value="1"/>
</dbReference>
<dbReference type="InterPro" id="IPR050923">
    <property type="entry name" value="Cell_Proc_Reg/RNA_Proc"/>
</dbReference>
<dbReference type="EMBL" id="GL433863">
    <property type="protein sequence ID" value="EFN51446.1"/>
    <property type="molecule type" value="Genomic_DNA"/>
</dbReference>
<dbReference type="InParanoid" id="E1ZRP1"/>
<organism evidence="4">
    <name type="scientific">Chlorella variabilis</name>
    <name type="common">Green alga</name>
    <dbReference type="NCBI Taxonomy" id="554065"/>
    <lineage>
        <taxon>Eukaryota</taxon>
        <taxon>Viridiplantae</taxon>
        <taxon>Chlorophyta</taxon>
        <taxon>core chlorophytes</taxon>
        <taxon>Trebouxiophyceae</taxon>
        <taxon>Chlorellales</taxon>
        <taxon>Chlorellaceae</taxon>
        <taxon>Chlorella clade</taxon>
        <taxon>Chlorella</taxon>
    </lineage>
</organism>
<sequence length="152" mass="15757">MLASIAAPCPAAYLHPKALQLTPTGDGTQQHLDAEVAIPGAIKLQEGLFELGRAPPADILIEIPTVSTRHATLRVGEASVIVTDLGSTNGTTIDGEELEATQAAELKPGSEIVFGDKYIAKFRLDVVEDAPPPAEAPAAKEAVPAAAEEKAE</sequence>
<feature type="region of interest" description="Disordered" evidence="1">
    <location>
        <begin position="130"/>
        <end position="152"/>
    </location>
</feature>
<dbReference type="AlphaFoldDB" id="E1ZRP1"/>
<dbReference type="FunCoup" id="E1ZRP1">
    <property type="interactions" value="568"/>
</dbReference>
<dbReference type="PANTHER" id="PTHR23308">
    <property type="entry name" value="NUCLEAR INHIBITOR OF PROTEIN PHOSPHATASE-1"/>
    <property type="match status" value="1"/>
</dbReference>
<feature type="compositionally biased region" description="Low complexity" evidence="1">
    <location>
        <begin position="136"/>
        <end position="146"/>
    </location>
</feature>
<dbReference type="Pfam" id="PF00498">
    <property type="entry name" value="FHA"/>
    <property type="match status" value="1"/>
</dbReference>
<dbReference type="InterPro" id="IPR008984">
    <property type="entry name" value="SMAD_FHA_dom_sf"/>
</dbReference>
<name>E1ZRP1_CHLVA</name>
<accession>E1ZRP1</accession>
<feature type="domain" description="FHA" evidence="2">
    <location>
        <begin position="49"/>
        <end position="98"/>
    </location>
</feature>
<dbReference type="OMA" id="CGPKTIE"/>
<dbReference type="OrthoDB" id="687730at2759"/>
<dbReference type="RefSeq" id="XP_005843548.1">
    <property type="nucleotide sequence ID" value="XM_005843486.1"/>
</dbReference>
<dbReference type="Proteomes" id="UP000008141">
    <property type="component" value="Unassembled WGS sequence"/>
</dbReference>
<evidence type="ECO:0000259" key="2">
    <source>
        <dbReference type="PROSITE" id="PS50006"/>
    </source>
</evidence>
<evidence type="ECO:0000313" key="4">
    <source>
        <dbReference type="Proteomes" id="UP000008141"/>
    </source>
</evidence>
<dbReference type="SUPFAM" id="SSF49879">
    <property type="entry name" value="SMAD/FHA domain"/>
    <property type="match status" value="1"/>
</dbReference>
<dbReference type="eggNOG" id="ENOG502RZUN">
    <property type="taxonomic scope" value="Eukaryota"/>
</dbReference>
<dbReference type="KEGG" id="cvr:CHLNCDRAFT_140170"/>
<reference evidence="3 4" key="1">
    <citation type="journal article" date="2010" name="Plant Cell">
        <title>The Chlorella variabilis NC64A genome reveals adaptation to photosymbiosis, coevolution with viruses, and cryptic sex.</title>
        <authorList>
            <person name="Blanc G."/>
            <person name="Duncan G."/>
            <person name="Agarkova I."/>
            <person name="Borodovsky M."/>
            <person name="Gurnon J."/>
            <person name="Kuo A."/>
            <person name="Lindquist E."/>
            <person name="Lucas S."/>
            <person name="Pangilinan J."/>
            <person name="Polle J."/>
            <person name="Salamov A."/>
            <person name="Terry A."/>
            <person name="Yamada T."/>
            <person name="Dunigan D.D."/>
            <person name="Grigoriev I.V."/>
            <person name="Claverie J.M."/>
            <person name="Van Etten J.L."/>
        </authorList>
    </citation>
    <scope>NUCLEOTIDE SEQUENCE [LARGE SCALE GENOMIC DNA]</scope>
    <source>
        <strain evidence="3 4">NC64A</strain>
    </source>
</reference>
<evidence type="ECO:0000256" key="1">
    <source>
        <dbReference type="SAM" id="MobiDB-lite"/>
    </source>
</evidence>
<dbReference type="GeneID" id="17350868"/>
<keyword evidence="4" id="KW-1185">Reference proteome</keyword>
<dbReference type="PROSITE" id="PS50006">
    <property type="entry name" value="FHA_DOMAIN"/>
    <property type="match status" value="1"/>
</dbReference>
<dbReference type="SMART" id="SM00240">
    <property type="entry name" value="FHA"/>
    <property type="match status" value="1"/>
</dbReference>
<proteinExistence type="predicted"/>
<dbReference type="InterPro" id="IPR000253">
    <property type="entry name" value="FHA_dom"/>
</dbReference>
<dbReference type="Gene3D" id="2.60.200.20">
    <property type="match status" value="1"/>
</dbReference>